<sequence>MSSARRSGRPLVRVLVTLVALAVIAVAADLAARTYATDRVASQLRSEYRLPQDPEVTLAGGSFLWQAVRGRFEDVTVTVPRMTTEDDLVVRDVRVRLPEVDVPSSVLTGGAGTVDVAGGTVRAEVAYADLAQKASVGALDVTLTRDGDAVRAGATVRVFGLGVDLAVTGKPVLEGSDVRLEPVSAQLAGASVPLGRAEQLLEAAGFGGFTFPLEGVPPQVRLEGLQVADDGLVVTGTVTPSAVRVG</sequence>
<dbReference type="InterPro" id="IPR021373">
    <property type="entry name" value="DUF2993"/>
</dbReference>
<evidence type="ECO:0000313" key="2">
    <source>
        <dbReference type="Proteomes" id="UP001555826"/>
    </source>
</evidence>
<proteinExistence type="predicted"/>
<comment type="caution">
    <text evidence="1">The sequence shown here is derived from an EMBL/GenBank/DDBJ whole genome shotgun (WGS) entry which is preliminary data.</text>
</comment>
<reference evidence="1 2" key="1">
    <citation type="submission" date="2024-07" db="EMBL/GenBank/DDBJ databases">
        <authorList>
            <person name="Thanompreechachai J."/>
            <person name="Duangmal K."/>
        </authorList>
    </citation>
    <scope>NUCLEOTIDE SEQUENCE [LARGE SCALE GENOMIC DNA]</scope>
    <source>
        <strain evidence="1 2">KCTC 19886</strain>
    </source>
</reference>
<evidence type="ECO:0000313" key="1">
    <source>
        <dbReference type="EMBL" id="MEW9266997.1"/>
    </source>
</evidence>
<dbReference type="RefSeq" id="WP_367640172.1">
    <property type="nucleotide sequence ID" value="NZ_JBFNQN010000015.1"/>
</dbReference>
<dbReference type="Proteomes" id="UP001555826">
    <property type="component" value="Unassembled WGS sequence"/>
</dbReference>
<dbReference type="Pfam" id="PF11209">
    <property type="entry name" value="LmeA"/>
    <property type="match status" value="1"/>
</dbReference>
<gene>
    <name evidence="1" type="ORF">AB1207_19785</name>
</gene>
<name>A0ABV3PCQ0_9ACTN</name>
<organism evidence="1 2">
    <name type="scientific">Kineococcus endophyticus</name>
    <dbReference type="NCBI Taxonomy" id="1181883"/>
    <lineage>
        <taxon>Bacteria</taxon>
        <taxon>Bacillati</taxon>
        <taxon>Actinomycetota</taxon>
        <taxon>Actinomycetes</taxon>
        <taxon>Kineosporiales</taxon>
        <taxon>Kineosporiaceae</taxon>
        <taxon>Kineococcus</taxon>
    </lineage>
</organism>
<dbReference type="EMBL" id="JBFNQN010000015">
    <property type="protein sequence ID" value="MEW9266997.1"/>
    <property type="molecule type" value="Genomic_DNA"/>
</dbReference>
<keyword evidence="2" id="KW-1185">Reference proteome</keyword>
<accession>A0ABV3PCQ0</accession>
<protein>
    <submittedName>
        <fullName evidence="1">DUF2993 domain-containing protein</fullName>
    </submittedName>
</protein>